<reference evidence="6" key="4">
    <citation type="journal article" date="2015" name="G3 (Bethesda)">
        <title>Genome sequences of three phytopathogenic species of the Magnaporthaceae family of fungi.</title>
        <authorList>
            <person name="Okagaki L.H."/>
            <person name="Nunes C.C."/>
            <person name="Sailsbery J."/>
            <person name="Clay B."/>
            <person name="Brown D."/>
            <person name="John T."/>
            <person name="Oh Y."/>
            <person name="Young N."/>
            <person name="Fitzgerald M."/>
            <person name="Haas B.J."/>
            <person name="Zeng Q."/>
            <person name="Young S."/>
            <person name="Adiconis X."/>
            <person name="Fan L."/>
            <person name="Levin J.Z."/>
            <person name="Mitchell T.K."/>
            <person name="Okubara P.A."/>
            <person name="Farman M.L."/>
            <person name="Kohn L.M."/>
            <person name="Birren B."/>
            <person name="Ma L.-J."/>
            <person name="Dean R.A."/>
        </authorList>
    </citation>
    <scope>NUCLEOTIDE SEQUENCE</scope>
    <source>
        <strain evidence="6">ATCC 64411 / 73-15</strain>
    </source>
</reference>
<dbReference type="VEuPathDB" id="FungiDB:MAPG_09999"/>
<dbReference type="GO" id="GO:0005634">
    <property type="term" value="C:nucleus"/>
    <property type="evidence" value="ECO:0007669"/>
    <property type="project" value="TreeGrafter"/>
</dbReference>
<dbReference type="InterPro" id="IPR051229">
    <property type="entry name" value="ALYREF_mRNA_export"/>
</dbReference>
<gene>
    <name evidence="5" type="ORF">MAPG_09999</name>
</gene>
<dbReference type="OrthoDB" id="346839at2759"/>
<reference evidence="5" key="3">
    <citation type="submission" date="2011-03" db="EMBL/GenBank/DDBJ databases">
        <title>Annotation of Magnaporthe poae ATCC 64411.</title>
        <authorList>
            <person name="Ma L.-J."/>
            <person name="Dead R."/>
            <person name="Young S.K."/>
            <person name="Zeng Q."/>
            <person name="Gargeya S."/>
            <person name="Fitzgerald M."/>
            <person name="Haas B."/>
            <person name="Abouelleil A."/>
            <person name="Alvarado L."/>
            <person name="Arachchi H.M."/>
            <person name="Berlin A."/>
            <person name="Brown A."/>
            <person name="Chapman S.B."/>
            <person name="Chen Z."/>
            <person name="Dunbar C."/>
            <person name="Freedman E."/>
            <person name="Gearin G."/>
            <person name="Gellesch M."/>
            <person name="Goldberg J."/>
            <person name="Griggs A."/>
            <person name="Gujja S."/>
            <person name="Heiman D."/>
            <person name="Howarth C."/>
            <person name="Larson L."/>
            <person name="Lui A."/>
            <person name="MacDonald P.J.P."/>
            <person name="Mehta T."/>
            <person name="Montmayeur A."/>
            <person name="Murphy C."/>
            <person name="Neiman D."/>
            <person name="Pearson M."/>
            <person name="Priest M."/>
            <person name="Roberts A."/>
            <person name="Saif S."/>
            <person name="Shea T."/>
            <person name="Shenoy N."/>
            <person name="Sisk P."/>
            <person name="Stolte C."/>
            <person name="Sykes S."/>
            <person name="Yandava C."/>
            <person name="Wortman J."/>
            <person name="Nusbaum C."/>
            <person name="Birren B."/>
        </authorList>
    </citation>
    <scope>NUCLEOTIDE SEQUENCE</scope>
    <source>
        <strain evidence="5">ATCC 64411</strain>
    </source>
</reference>
<evidence type="ECO:0000313" key="6">
    <source>
        <dbReference type="EnsemblFungi" id="MAPG_09999T0"/>
    </source>
</evidence>
<evidence type="ECO:0000256" key="1">
    <source>
        <dbReference type="ARBA" id="ARBA00022884"/>
    </source>
</evidence>
<keyword evidence="1 2" id="KW-0694">RNA-binding</keyword>
<dbReference type="PROSITE" id="PS50102">
    <property type="entry name" value="RRM"/>
    <property type="match status" value="1"/>
</dbReference>
<feature type="region of interest" description="Disordered" evidence="3">
    <location>
        <begin position="169"/>
        <end position="271"/>
    </location>
</feature>
<dbReference type="eggNOG" id="KOG0533">
    <property type="taxonomic scope" value="Eukaryota"/>
</dbReference>
<dbReference type="PANTHER" id="PTHR19965:SF35">
    <property type="entry name" value="RNA ANNEALING PROTEIN YRA1"/>
    <property type="match status" value="1"/>
</dbReference>
<dbReference type="EMBL" id="ADBL01002567">
    <property type="status" value="NOT_ANNOTATED_CDS"/>
    <property type="molecule type" value="Genomic_DNA"/>
</dbReference>
<feature type="compositionally biased region" description="Polar residues" evidence="3">
    <location>
        <begin position="169"/>
        <end position="182"/>
    </location>
</feature>
<evidence type="ECO:0000256" key="2">
    <source>
        <dbReference type="PROSITE-ProRule" id="PRU00176"/>
    </source>
</evidence>
<dbReference type="Proteomes" id="UP000011715">
    <property type="component" value="Unassembled WGS sequence"/>
</dbReference>
<proteinExistence type="predicted"/>
<evidence type="ECO:0000256" key="3">
    <source>
        <dbReference type="SAM" id="MobiDB-lite"/>
    </source>
</evidence>
<dbReference type="EMBL" id="GL876977">
    <property type="protein sequence ID" value="KLU91481.1"/>
    <property type="molecule type" value="Genomic_DNA"/>
</dbReference>
<dbReference type="InterPro" id="IPR035979">
    <property type="entry name" value="RBD_domain_sf"/>
</dbReference>
<dbReference type="InterPro" id="IPR000504">
    <property type="entry name" value="RRM_dom"/>
</dbReference>
<dbReference type="GO" id="GO:0003729">
    <property type="term" value="F:mRNA binding"/>
    <property type="evidence" value="ECO:0007669"/>
    <property type="project" value="TreeGrafter"/>
</dbReference>
<name>A0A0C4EBF1_MAGP6</name>
<dbReference type="SMART" id="SM00360">
    <property type="entry name" value="RRM"/>
    <property type="match status" value="1"/>
</dbReference>
<feature type="compositionally biased region" description="Low complexity" evidence="3">
    <location>
        <begin position="195"/>
        <end position="207"/>
    </location>
</feature>
<evidence type="ECO:0000313" key="7">
    <source>
        <dbReference type="Proteomes" id="UP000011715"/>
    </source>
</evidence>
<feature type="domain" description="RRM" evidence="4">
    <location>
        <begin position="79"/>
        <end position="161"/>
    </location>
</feature>
<dbReference type="InterPro" id="IPR012677">
    <property type="entry name" value="Nucleotide-bd_a/b_plait_sf"/>
</dbReference>
<reference evidence="5" key="2">
    <citation type="submission" date="2010-05" db="EMBL/GenBank/DDBJ databases">
        <title>The Genome Sequence of Magnaporthe poae strain ATCC 64411.</title>
        <authorList>
            <consortium name="The Broad Institute Genome Sequencing Platform"/>
            <consortium name="Broad Institute Genome Sequencing Center for Infectious Disease"/>
            <person name="Ma L.-J."/>
            <person name="Dead R."/>
            <person name="Young S."/>
            <person name="Zeng Q."/>
            <person name="Koehrsen M."/>
            <person name="Alvarado L."/>
            <person name="Berlin A."/>
            <person name="Chapman S.B."/>
            <person name="Chen Z."/>
            <person name="Freedman E."/>
            <person name="Gellesch M."/>
            <person name="Goldberg J."/>
            <person name="Griggs A."/>
            <person name="Gujja S."/>
            <person name="Heilman E.R."/>
            <person name="Heiman D."/>
            <person name="Hepburn T."/>
            <person name="Howarth C."/>
            <person name="Jen D."/>
            <person name="Larson L."/>
            <person name="Mehta T."/>
            <person name="Neiman D."/>
            <person name="Pearson M."/>
            <person name="Roberts A."/>
            <person name="Saif S."/>
            <person name="Shea T."/>
            <person name="Shenoy N."/>
            <person name="Sisk P."/>
            <person name="Stolte C."/>
            <person name="Sykes S."/>
            <person name="Walk T."/>
            <person name="White J."/>
            <person name="Yandava C."/>
            <person name="Haas B."/>
            <person name="Nusbaum C."/>
            <person name="Birren B."/>
        </authorList>
    </citation>
    <scope>NUCLEOTIDE SEQUENCE</scope>
    <source>
        <strain evidence="5">ATCC 64411</strain>
    </source>
</reference>
<evidence type="ECO:0000313" key="5">
    <source>
        <dbReference type="EMBL" id="KLU91481.1"/>
    </source>
</evidence>
<feature type="compositionally biased region" description="Low complexity" evidence="3">
    <location>
        <begin position="245"/>
        <end position="255"/>
    </location>
</feature>
<protein>
    <recommendedName>
        <fullName evidence="4">RRM domain-containing protein</fullName>
    </recommendedName>
</protein>
<dbReference type="STRING" id="644358.A0A0C4EBF1"/>
<dbReference type="PANTHER" id="PTHR19965">
    <property type="entry name" value="RNA AND EXPORT FACTOR BINDING PROTEIN"/>
    <property type="match status" value="1"/>
</dbReference>
<dbReference type="AlphaFoldDB" id="A0A0C4EBF1"/>
<dbReference type="Pfam" id="PF00076">
    <property type="entry name" value="RRM_1"/>
    <property type="match status" value="1"/>
</dbReference>
<evidence type="ECO:0000259" key="4">
    <source>
        <dbReference type="PROSITE" id="PS50102"/>
    </source>
</evidence>
<reference evidence="6" key="5">
    <citation type="submission" date="2015-06" db="UniProtKB">
        <authorList>
            <consortium name="EnsemblFungi"/>
        </authorList>
    </citation>
    <scope>IDENTIFICATION</scope>
    <source>
        <strain evidence="6">ATCC 64411</strain>
    </source>
</reference>
<keyword evidence="7" id="KW-1185">Reference proteome</keyword>
<organism evidence="6 7">
    <name type="scientific">Magnaporthiopsis poae (strain ATCC 64411 / 73-15)</name>
    <name type="common">Kentucky bluegrass fungus</name>
    <name type="synonym">Magnaporthe poae</name>
    <dbReference type="NCBI Taxonomy" id="644358"/>
    <lineage>
        <taxon>Eukaryota</taxon>
        <taxon>Fungi</taxon>
        <taxon>Dikarya</taxon>
        <taxon>Ascomycota</taxon>
        <taxon>Pezizomycotina</taxon>
        <taxon>Sordariomycetes</taxon>
        <taxon>Sordariomycetidae</taxon>
        <taxon>Magnaporthales</taxon>
        <taxon>Magnaporthaceae</taxon>
        <taxon>Magnaporthiopsis</taxon>
    </lineage>
</organism>
<reference evidence="7" key="1">
    <citation type="submission" date="2010-05" db="EMBL/GenBank/DDBJ databases">
        <title>The genome sequence of Magnaporthe poae strain ATCC 64411.</title>
        <authorList>
            <person name="Ma L.-J."/>
            <person name="Dead R."/>
            <person name="Young S."/>
            <person name="Zeng Q."/>
            <person name="Koehrsen M."/>
            <person name="Alvarado L."/>
            <person name="Berlin A."/>
            <person name="Chapman S.B."/>
            <person name="Chen Z."/>
            <person name="Freedman E."/>
            <person name="Gellesch M."/>
            <person name="Goldberg J."/>
            <person name="Griggs A."/>
            <person name="Gujja S."/>
            <person name="Heilman E.R."/>
            <person name="Heiman D."/>
            <person name="Hepburn T."/>
            <person name="Howarth C."/>
            <person name="Jen D."/>
            <person name="Larson L."/>
            <person name="Mehta T."/>
            <person name="Neiman D."/>
            <person name="Pearson M."/>
            <person name="Roberts A."/>
            <person name="Saif S."/>
            <person name="Shea T."/>
            <person name="Shenoy N."/>
            <person name="Sisk P."/>
            <person name="Stolte C."/>
            <person name="Sykes S."/>
            <person name="Walk T."/>
            <person name="White J."/>
            <person name="Yandava C."/>
            <person name="Haas B."/>
            <person name="Nusbaum C."/>
            <person name="Birren B."/>
        </authorList>
    </citation>
    <scope>NUCLEOTIDE SEQUENCE [LARGE SCALE GENOMIC DNA]</scope>
    <source>
        <strain evidence="7">ATCC 64411 / 73-15</strain>
    </source>
</reference>
<dbReference type="Gene3D" id="3.30.70.330">
    <property type="match status" value="1"/>
</dbReference>
<dbReference type="EnsemblFungi" id="MAPG_09999T0">
    <property type="protein sequence ID" value="MAPG_09999T0"/>
    <property type="gene ID" value="MAPG_09999"/>
</dbReference>
<dbReference type="SUPFAM" id="SSF54928">
    <property type="entry name" value="RNA-binding domain, RBD"/>
    <property type="match status" value="1"/>
</dbReference>
<accession>A0A0C4EBF1</accession>
<sequence length="271" mass="28989">MRRLSVSGVTCWGTWGPFYATWIASPRVCAPCRYPWVSLMCTARAHCAACSRMVMSRTTPCERRNFPRMPADSPSGIETKPVLRNSDKLSRMLITIPSLQEYFGKSIGTVKKVEISYGPGGVSRGIATIIFAQADAASKAFQDLNGILIDQRPIKVEVVVSSADQIPTPKTLSQRITHNQPKAQPKSAASDKRGSTAAANGAATKGAKGAKKADNPRRARNARPAKKTAEELDSEMADYFQGGENNNADAANTTAPVAGTGGDAAMEEDIL</sequence>